<dbReference type="GO" id="GO:0005886">
    <property type="term" value="C:plasma membrane"/>
    <property type="evidence" value="ECO:0007669"/>
    <property type="project" value="UniProtKB-SubCell"/>
</dbReference>
<keyword evidence="3 7" id="KW-1003">Cell membrane</keyword>
<dbReference type="EMBL" id="UFXL01000001">
    <property type="protein sequence ID" value="SUY76071.1"/>
    <property type="molecule type" value="Genomic_DNA"/>
</dbReference>
<dbReference type="InterPro" id="IPR058127">
    <property type="entry name" value="DedA"/>
</dbReference>
<dbReference type="NCBIfam" id="NF008102">
    <property type="entry name" value="PRK10847.1"/>
    <property type="match status" value="1"/>
</dbReference>
<evidence type="ECO:0000256" key="6">
    <source>
        <dbReference type="ARBA" id="ARBA00023136"/>
    </source>
</evidence>
<dbReference type="PANTHER" id="PTHR30353">
    <property type="entry name" value="INNER MEMBRANE PROTEIN DEDA-RELATED"/>
    <property type="match status" value="1"/>
</dbReference>
<evidence type="ECO:0000256" key="7">
    <source>
        <dbReference type="RuleBase" id="RU367016"/>
    </source>
</evidence>
<evidence type="ECO:0000256" key="5">
    <source>
        <dbReference type="ARBA" id="ARBA00022989"/>
    </source>
</evidence>
<evidence type="ECO:0000256" key="2">
    <source>
        <dbReference type="ARBA" id="ARBA00010792"/>
    </source>
</evidence>
<evidence type="ECO:0000313" key="9">
    <source>
        <dbReference type="EMBL" id="SUY76071.1"/>
    </source>
</evidence>
<organism evidence="9 10">
    <name type="scientific">Comamonas testosteroni</name>
    <name type="common">Pseudomonas testosteroni</name>
    <dbReference type="NCBI Taxonomy" id="285"/>
    <lineage>
        <taxon>Bacteria</taxon>
        <taxon>Pseudomonadati</taxon>
        <taxon>Pseudomonadota</taxon>
        <taxon>Betaproteobacteria</taxon>
        <taxon>Burkholderiales</taxon>
        <taxon>Comamonadaceae</taxon>
        <taxon>Comamonas</taxon>
    </lineage>
</organism>
<feature type="transmembrane region" description="Helical" evidence="7">
    <location>
        <begin position="156"/>
        <end position="178"/>
    </location>
</feature>
<dbReference type="InterPro" id="IPR032818">
    <property type="entry name" value="DedA-like"/>
</dbReference>
<name>A0A8B4S0V7_COMTE</name>
<feature type="domain" description="VTT" evidence="8">
    <location>
        <begin position="83"/>
        <end position="208"/>
    </location>
</feature>
<sequence length="252" mass="28222">MALEQGVERLRALGAQYITGRHTPVCQSIFEDRVLEIIQFLIDFILHIDKHLEAFVVAYGPWVYALLFIIVFVETGVVVMPFLPGDSLMFIVGALCGAGYMSYPLAVVVLLAAAILGDQSNYTIGRYLGPKVFQWEDSRWFNRKAFDQAHNFYERYGGVTIILARFMPFIRTFAPFVAGVAHMSRAKFSLFNVVGAVLWVVGISAAGYFFGNMEWVKNNLEKIIWGLILVPGLIAIFGAWRAGRQEKTGKPA</sequence>
<evidence type="ECO:0000256" key="4">
    <source>
        <dbReference type="ARBA" id="ARBA00022692"/>
    </source>
</evidence>
<comment type="subcellular location">
    <subcellularLocation>
        <location evidence="1 7">Cell membrane</location>
        <topology evidence="1 7">Multi-pass membrane protein</topology>
    </subcellularLocation>
</comment>
<comment type="caution">
    <text evidence="9">The sequence shown here is derived from an EMBL/GenBank/DDBJ whole genome shotgun (WGS) entry which is preliminary data.</text>
</comment>
<evidence type="ECO:0000256" key="3">
    <source>
        <dbReference type="ARBA" id="ARBA00022475"/>
    </source>
</evidence>
<reference evidence="9 10" key="1">
    <citation type="submission" date="2018-06" db="EMBL/GenBank/DDBJ databases">
        <authorList>
            <consortium name="Pathogen Informatics"/>
            <person name="Doyle S."/>
        </authorList>
    </citation>
    <scope>NUCLEOTIDE SEQUENCE [LARGE SCALE GENOMIC DNA]</scope>
    <source>
        <strain evidence="9 10">NCTC10698</strain>
    </source>
</reference>
<comment type="similarity">
    <text evidence="2 7">Belongs to the DedA family.</text>
</comment>
<dbReference type="AlphaFoldDB" id="A0A8B4S0V7"/>
<evidence type="ECO:0000256" key="1">
    <source>
        <dbReference type="ARBA" id="ARBA00004651"/>
    </source>
</evidence>
<evidence type="ECO:0000259" key="8">
    <source>
        <dbReference type="Pfam" id="PF09335"/>
    </source>
</evidence>
<evidence type="ECO:0000313" key="10">
    <source>
        <dbReference type="Proteomes" id="UP000255070"/>
    </source>
</evidence>
<feature type="transmembrane region" description="Helical" evidence="7">
    <location>
        <begin position="190"/>
        <end position="211"/>
    </location>
</feature>
<keyword evidence="4 7" id="KW-0812">Transmembrane</keyword>
<gene>
    <name evidence="9" type="primary">dedA_1</name>
    <name evidence="9" type="ORF">NCTC10698_01436</name>
</gene>
<feature type="transmembrane region" description="Helical" evidence="7">
    <location>
        <begin position="223"/>
        <end position="240"/>
    </location>
</feature>
<feature type="transmembrane region" description="Helical" evidence="7">
    <location>
        <begin position="62"/>
        <end position="83"/>
    </location>
</feature>
<dbReference type="PANTHER" id="PTHR30353:SF0">
    <property type="entry name" value="TRANSMEMBRANE PROTEIN"/>
    <property type="match status" value="1"/>
</dbReference>
<feature type="transmembrane region" description="Helical" evidence="7">
    <location>
        <begin position="90"/>
        <end position="116"/>
    </location>
</feature>
<dbReference type="Pfam" id="PF09335">
    <property type="entry name" value="VTT_dom"/>
    <property type="match status" value="1"/>
</dbReference>
<dbReference type="InterPro" id="IPR032816">
    <property type="entry name" value="VTT_dom"/>
</dbReference>
<keyword evidence="5 7" id="KW-1133">Transmembrane helix</keyword>
<keyword evidence="10" id="KW-1185">Reference proteome</keyword>
<accession>A0A8B4S0V7</accession>
<protein>
    <submittedName>
        <fullName evidence="9">SNARE associated Golgi protein</fullName>
    </submittedName>
</protein>
<dbReference type="Proteomes" id="UP000255070">
    <property type="component" value="Unassembled WGS sequence"/>
</dbReference>
<keyword evidence="6 7" id="KW-0472">Membrane</keyword>
<proteinExistence type="inferred from homology"/>